<name>Q4T9S0_TETNG</name>
<dbReference type="AlphaFoldDB" id="Q4T9S0"/>
<sequence length="301" mass="34581">MPSEVEHKVMKLQKFVIDLRKGQQFHLGAIGHMDETPMFFDLPGNRTVDLNGTSTVPIKTSGAEKQHFTIILSCLADGIKLKPAVVFKRKTMPKEKLPKDIIVFVQEKGWVDERVLFGWLREVWFKRPGALLNGKSMLVWDIFHAHLLDSVKSELKRNRTYQCVIPGGCTSLLQPLDVCLNKPFKVPMRQKWNEWMVNGEKQLTKVGNLKRLELATVCQWIVDSWNEILSDMVIRSLLKCGISKSIDGSEDDELFSEFIGSRDDVELEENTEECDFYDDGLSEEQFCKLFGDSNNEDFEVF</sequence>
<comment type="caution">
    <text evidence="2">The sequence shown here is derived from an EMBL/GenBank/DDBJ whole genome shotgun (WGS) entry which is preliminary data.</text>
</comment>
<dbReference type="InterPro" id="IPR004875">
    <property type="entry name" value="DDE_SF_endonuclease_dom"/>
</dbReference>
<dbReference type="InterPro" id="IPR050863">
    <property type="entry name" value="CenT-Element_Derived"/>
</dbReference>
<dbReference type="KEGG" id="tng:GSTEN00004613G001"/>
<reference evidence="2" key="2">
    <citation type="submission" date="2004-02" db="EMBL/GenBank/DDBJ databases">
        <authorList>
            <consortium name="Genoscope"/>
            <consortium name="Whitehead Institute Centre for Genome Research"/>
        </authorList>
    </citation>
    <scope>NUCLEOTIDE SEQUENCE</scope>
</reference>
<dbReference type="PANTHER" id="PTHR19303">
    <property type="entry name" value="TRANSPOSON"/>
    <property type="match status" value="1"/>
</dbReference>
<dbReference type="EMBL" id="CAAE01007504">
    <property type="protein sequence ID" value="CAF90362.1"/>
    <property type="molecule type" value="Genomic_DNA"/>
</dbReference>
<dbReference type="GO" id="GO:0003677">
    <property type="term" value="F:DNA binding"/>
    <property type="evidence" value="ECO:0007669"/>
    <property type="project" value="TreeGrafter"/>
</dbReference>
<accession>Q4T9S0</accession>
<dbReference type="Pfam" id="PF03184">
    <property type="entry name" value="DDE_1"/>
    <property type="match status" value="1"/>
</dbReference>
<organism evidence="2">
    <name type="scientific">Tetraodon nigroviridis</name>
    <name type="common">Spotted green pufferfish</name>
    <name type="synonym">Chelonodon nigroviridis</name>
    <dbReference type="NCBI Taxonomy" id="99883"/>
    <lineage>
        <taxon>Eukaryota</taxon>
        <taxon>Metazoa</taxon>
        <taxon>Chordata</taxon>
        <taxon>Craniata</taxon>
        <taxon>Vertebrata</taxon>
        <taxon>Euteleostomi</taxon>
        <taxon>Actinopterygii</taxon>
        <taxon>Neopterygii</taxon>
        <taxon>Teleostei</taxon>
        <taxon>Neoteleostei</taxon>
        <taxon>Acanthomorphata</taxon>
        <taxon>Eupercaria</taxon>
        <taxon>Tetraodontiformes</taxon>
        <taxon>Tetradontoidea</taxon>
        <taxon>Tetraodontidae</taxon>
        <taxon>Tetraodon</taxon>
    </lineage>
</organism>
<dbReference type="PANTHER" id="PTHR19303:SF74">
    <property type="entry name" value="POGO TRANSPOSABLE ELEMENT WITH KRAB DOMAIN"/>
    <property type="match status" value="1"/>
</dbReference>
<protein>
    <submittedName>
        <fullName evidence="2">(spotted green pufferfish) hypothetical protein</fullName>
    </submittedName>
</protein>
<dbReference type="OrthoDB" id="2162928at2759"/>
<gene>
    <name evidence="2" type="ORF">GSTENG00004613001</name>
</gene>
<evidence type="ECO:0000313" key="2">
    <source>
        <dbReference type="EMBL" id="CAF90362.1"/>
    </source>
</evidence>
<evidence type="ECO:0000259" key="1">
    <source>
        <dbReference type="Pfam" id="PF03184"/>
    </source>
</evidence>
<dbReference type="GO" id="GO:0005634">
    <property type="term" value="C:nucleus"/>
    <property type="evidence" value="ECO:0007669"/>
    <property type="project" value="TreeGrafter"/>
</dbReference>
<feature type="domain" description="DDE-1" evidence="1">
    <location>
        <begin position="65"/>
        <end position="232"/>
    </location>
</feature>
<reference evidence="2" key="1">
    <citation type="journal article" date="2004" name="Nature">
        <title>Genome duplication in the teleost fish Tetraodon nigroviridis reveals the early vertebrate proto-karyotype.</title>
        <authorList>
            <person name="Jaillon O."/>
            <person name="Aury J.-M."/>
            <person name="Brunet F."/>
            <person name="Petit J.-L."/>
            <person name="Stange-Thomann N."/>
            <person name="Mauceli E."/>
            <person name="Bouneau L."/>
            <person name="Fischer C."/>
            <person name="Ozouf-Costaz C."/>
            <person name="Bernot A."/>
            <person name="Nicaud S."/>
            <person name="Jaffe D."/>
            <person name="Fisher S."/>
            <person name="Lutfalla G."/>
            <person name="Dossat C."/>
            <person name="Segurens B."/>
            <person name="Dasilva C."/>
            <person name="Salanoubat M."/>
            <person name="Levy M."/>
            <person name="Boudet N."/>
            <person name="Castellano S."/>
            <person name="Anthouard V."/>
            <person name="Jubin C."/>
            <person name="Castelli V."/>
            <person name="Katinka M."/>
            <person name="Vacherie B."/>
            <person name="Biemont C."/>
            <person name="Skalli Z."/>
            <person name="Cattolico L."/>
            <person name="Poulain J."/>
            <person name="De Berardinis V."/>
            <person name="Cruaud C."/>
            <person name="Duprat S."/>
            <person name="Brottier P."/>
            <person name="Coutanceau J.-P."/>
            <person name="Gouzy J."/>
            <person name="Parra G."/>
            <person name="Lardier G."/>
            <person name="Chapple C."/>
            <person name="McKernan K.J."/>
            <person name="McEwan P."/>
            <person name="Bosak S."/>
            <person name="Kellis M."/>
            <person name="Volff J.-N."/>
            <person name="Guigo R."/>
            <person name="Zody M.C."/>
            <person name="Mesirov J."/>
            <person name="Lindblad-Toh K."/>
            <person name="Birren B."/>
            <person name="Nusbaum C."/>
            <person name="Kahn D."/>
            <person name="Robinson-Rechavi M."/>
            <person name="Laudet V."/>
            <person name="Schachter V."/>
            <person name="Quetier F."/>
            <person name="Saurin W."/>
            <person name="Scarpelli C."/>
            <person name="Wincker P."/>
            <person name="Lander E.S."/>
            <person name="Weissenbach J."/>
            <person name="Roest Crollius H."/>
        </authorList>
    </citation>
    <scope>NUCLEOTIDE SEQUENCE [LARGE SCALE GENOMIC DNA]</scope>
</reference>
<proteinExistence type="predicted"/>